<dbReference type="EMBL" id="MU006121">
    <property type="protein sequence ID" value="KAF2834325.1"/>
    <property type="molecule type" value="Genomic_DNA"/>
</dbReference>
<reference evidence="2" key="1">
    <citation type="journal article" date="2020" name="Stud. Mycol.">
        <title>101 Dothideomycetes genomes: a test case for predicting lifestyles and emergence of pathogens.</title>
        <authorList>
            <person name="Haridas S."/>
            <person name="Albert R."/>
            <person name="Binder M."/>
            <person name="Bloem J."/>
            <person name="Labutti K."/>
            <person name="Salamov A."/>
            <person name="Andreopoulos B."/>
            <person name="Baker S."/>
            <person name="Barry K."/>
            <person name="Bills G."/>
            <person name="Bluhm B."/>
            <person name="Cannon C."/>
            <person name="Castanera R."/>
            <person name="Culley D."/>
            <person name="Daum C."/>
            <person name="Ezra D."/>
            <person name="Gonzalez J."/>
            <person name="Henrissat B."/>
            <person name="Kuo A."/>
            <person name="Liang C."/>
            <person name="Lipzen A."/>
            <person name="Lutzoni F."/>
            <person name="Magnuson J."/>
            <person name="Mondo S."/>
            <person name="Nolan M."/>
            <person name="Ohm R."/>
            <person name="Pangilinan J."/>
            <person name="Park H.-J."/>
            <person name="Ramirez L."/>
            <person name="Alfaro M."/>
            <person name="Sun H."/>
            <person name="Tritt A."/>
            <person name="Yoshinaga Y."/>
            <person name="Zwiers L.-H."/>
            <person name="Turgeon B."/>
            <person name="Goodwin S."/>
            <person name="Spatafora J."/>
            <person name="Crous P."/>
            <person name="Grigoriev I."/>
        </authorList>
    </citation>
    <scope>NUCLEOTIDE SEQUENCE</scope>
    <source>
        <strain evidence="2">CBS 101060</strain>
    </source>
</reference>
<name>A0A9P4S2C3_9PEZI</name>
<comment type="caution">
    <text evidence="2">The sequence shown here is derived from an EMBL/GenBank/DDBJ whole genome shotgun (WGS) entry which is preliminary data.</text>
</comment>
<organism evidence="2 3">
    <name type="scientific">Patellaria atrata CBS 101060</name>
    <dbReference type="NCBI Taxonomy" id="1346257"/>
    <lineage>
        <taxon>Eukaryota</taxon>
        <taxon>Fungi</taxon>
        <taxon>Dikarya</taxon>
        <taxon>Ascomycota</taxon>
        <taxon>Pezizomycotina</taxon>
        <taxon>Dothideomycetes</taxon>
        <taxon>Dothideomycetes incertae sedis</taxon>
        <taxon>Patellariales</taxon>
        <taxon>Patellariaceae</taxon>
        <taxon>Patellaria</taxon>
    </lineage>
</organism>
<protein>
    <submittedName>
        <fullName evidence="2">Uncharacterized protein</fullName>
    </submittedName>
</protein>
<feature type="region of interest" description="Disordered" evidence="1">
    <location>
        <begin position="144"/>
        <end position="170"/>
    </location>
</feature>
<evidence type="ECO:0000313" key="2">
    <source>
        <dbReference type="EMBL" id="KAF2834325.1"/>
    </source>
</evidence>
<accession>A0A9P4S2C3</accession>
<gene>
    <name evidence="2" type="ORF">M501DRAFT_1020909</name>
</gene>
<sequence>MYTTFESSIPGHMLKLSFYRDQILANANLIWHCQPGQSIDLVVAGRSVTVALPSSPKGLFAKARIDSNASMPKTRNMWEASIVAYGIEGCKDMEKPGCKVLLQSGLKEDIETTITFLFGRTCGIVGHLKTEAKDDDEITILEGEDAVPREKTDNDGSSEVQDGSDALGRRNTIAELGSQITLVNQQMKSKG</sequence>
<proteinExistence type="predicted"/>
<dbReference type="Proteomes" id="UP000799429">
    <property type="component" value="Unassembled WGS sequence"/>
</dbReference>
<evidence type="ECO:0000256" key="1">
    <source>
        <dbReference type="SAM" id="MobiDB-lite"/>
    </source>
</evidence>
<dbReference type="AlphaFoldDB" id="A0A9P4S2C3"/>
<keyword evidence="3" id="KW-1185">Reference proteome</keyword>
<evidence type="ECO:0000313" key="3">
    <source>
        <dbReference type="Proteomes" id="UP000799429"/>
    </source>
</evidence>